<dbReference type="SFLD" id="SFLDG01135">
    <property type="entry name" value="C1.5.6:_HAD__Beta-PGM__Phospha"/>
    <property type="match status" value="1"/>
</dbReference>
<comment type="pathway">
    <text evidence="2">Organic acid metabolism; glycolate biosynthesis; glycolate from 2-phosphoglycolate: step 1/1.</text>
</comment>
<protein>
    <recommendedName>
        <fullName evidence="4">phosphoglycolate phosphatase</fullName>
        <ecNumber evidence="4">3.1.3.18</ecNumber>
    </recommendedName>
</protein>
<comment type="caution">
    <text evidence="5">The sequence shown here is derived from an EMBL/GenBank/DDBJ whole genome shotgun (WGS) entry which is preliminary data.</text>
</comment>
<dbReference type="Gene3D" id="1.10.150.240">
    <property type="entry name" value="Putative phosphatase, domain 2"/>
    <property type="match status" value="1"/>
</dbReference>
<dbReference type="SUPFAM" id="SSF56784">
    <property type="entry name" value="HAD-like"/>
    <property type="match status" value="1"/>
</dbReference>
<dbReference type="InterPro" id="IPR023214">
    <property type="entry name" value="HAD_sf"/>
</dbReference>
<dbReference type="Gene3D" id="3.40.50.1000">
    <property type="entry name" value="HAD superfamily/HAD-like"/>
    <property type="match status" value="1"/>
</dbReference>
<evidence type="ECO:0000256" key="2">
    <source>
        <dbReference type="ARBA" id="ARBA00004818"/>
    </source>
</evidence>
<dbReference type="PANTHER" id="PTHR43434:SF1">
    <property type="entry name" value="PHOSPHOGLYCOLATE PHOSPHATASE"/>
    <property type="match status" value="1"/>
</dbReference>
<accession>A0A9D2B0X1</accession>
<proteinExistence type="inferred from homology"/>
<dbReference type="Pfam" id="PF13419">
    <property type="entry name" value="HAD_2"/>
    <property type="match status" value="1"/>
</dbReference>
<dbReference type="SFLD" id="SFLDG01129">
    <property type="entry name" value="C1.5:_HAD__Beta-PGM__Phosphata"/>
    <property type="match status" value="1"/>
</dbReference>
<dbReference type="InterPro" id="IPR006439">
    <property type="entry name" value="HAD-SF_hydro_IA"/>
</dbReference>
<evidence type="ECO:0000256" key="4">
    <source>
        <dbReference type="ARBA" id="ARBA00013078"/>
    </source>
</evidence>
<comment type="similarity">
    <text evidence="3">Belongs to the HAD-like hydrolase superfamily. CbbY/CbbZ/Gph/YieH family.</text>
</comment>
<reference evidence="5" key="2">
    <citation type="submission" date="2021-04" db="EMBL/GenBank/DDBJ databases">
        <authorList>
            <person name="Gilroy R."/>
        </authorList>
    </citation>
    <scope>NUCLEOTIDE SEQUENCE</scope>
    <source>
        <strain evidence="5">USASDec5-558</strain>
    </source>
</reference>
<evidence type="ECO:0000256" key="3">
    <source>
        <dbReference type="ARBA" id="ARBA00006171"/>
    </source>
</evidence>
<dbReference type="PANTHER" id="PTHR43434">
    <property type="entry name" value="PHOSPHOGLYCOLATE PHOSPHATASE"/>
    <property type="match status" value="1"/>
</dbReference>
<comment type="catalytic activity">
    <reaction evidence="1">
        <text>2-phosphoglycolate + H2O = glycolate + phosphate</text>
        <dbReference type="Rhea" id="RHEA:14369"/>
        <dbReference type="ChEBI" id="CHEBI:15377"/>
        <dbReference type="ChEBI" id="CHEBI:29805"/>
        <dbReference type="ChEBI" id="CHEBI:43474"/>
        <dbReference type="ChEBI" id="CHEBI:58033"/>
        <dbReference type="EC" id="3.1.3.18"/>
    </reaction>
</comment>
<dbReference type="GO" id="GO:0005829">
    <property type="term" value="C:cytosol"/>
    <property type="evidence" value="ECO:0007669"/>
    <property type="project" value="TreeGrafter"/>
</dbReference>
<evidence type="ECO:0000313" key="6">
    <source>
        <dbReference type="Proteomes" id="UP000886829"/>
    </source>
</evidence>
<dbReference type="NCBIfam" id="TIGR01509">
    <property type="entry name" value="HAD-SF-IA-v3"/>
    <property type="match status" value="1"/>
</dbReference>
<dbReference type="AlphaFoldDB" id="A0A9D2B0X1"/>
<evidence type="ECO:0000313" key="5">
    <source>
        <dbReference type="EMBL" id="HIX56381.1"/>
    </source>
</evidence>
<dbReference type="PRINTS" id="PR00413">
    <property type="entry name" value="HADHALOGNASE"/>
</dbReference>
<organism evidence="5 6">
    <name type="scientific">Candidatus Anaerobiospirillum pullistercoris</name>
    <dbReference type="NCBI Taxonomy" id="2838452"/>
    <lineage>
        <taxon>Bacteria</taxon>
        <taxon>Pseudomonadati</taxon>
        <taxon>Pseudomonadota</taxon>
        <taxon>Gammaproteobacteria</taxon>
        <taxon>Aeromonadales</taxon>
        <taxon>Succinivibrionaceae</taxon>
        <taxon>Anaerobiospirillum</taxon>
    </lineage>
</organism>
<dbReference type="InterPro" id="IPR023198">
    <property type="entry name" value="PGP-like_dom2"/>
</dbReference>
<keyword evidence="5" id="KW-0378">Hydrolase</keyword>
<reference evidence="5" key="1">
    <citation type="journal article" date="2021" name="PeerJ">
        <title>Extensive microbial diversity within the chicken gut microbiome revealed by metagenomics and culture.</title>
        <authorList>
            <person name="Gilroy R."/>
            <person name="Ravi A."/>
            <person name="Getino M."/>
            <person name="Pursley I."/>
            <person name="Horton D.L."/>
            <person name="Alikhan N.F."/>
            <person name="Baker D."/>
            <person name="Gharbi K."/>
            <person name="Hall N."/>
            <person name="Watson M."/>
            <person name="Adriaenssens E.M."/>
            <person name="Foster-Nyarko E."/>
            <person name="Jarju S."/>
            <person name="Secka A."/>
            <person name="Antonio M."/>
            <person name="Oren A."/>
            <person name="Chaudhuri R.R."/>
            <person name="La Ragione R."/>
            <person name="Hildebrand F."/>
            <person name="Pallen M.J."/>
        </authorList>
    </citation>
    <scope>NUCLEOTIDE SEQUENCE</scope>
    <source>
        <strain evidence="5">USASDec5-558</strain>
    </source>
</reference>
<sequence>MSLLLLSEISMALERKPQAILFDLDGTLAHTLPQLSLAVSRVAEHMNLPIPDKETMSSFVGNGVAMLLGRVILGRHDIRLDEVPADKMAEARQLFNVFYREGLAQNFEVYPGVAEGLQYFSEQGIKLAVVTNKPHIFASPLIGFMGLQPYFSEVLGSEVLKERKPDPKPLLYVLDKLGVAPEHALMVGDSINDVKAGQNAHTATVAFTYGYNGGYDLHTCCTPDYLFDHFSDLTALIKSLP</sequence>
<evidence type="ECO:0000256" key="1">
    <source>
        <dbReference type="ARBA" id="ARBA00000830"/>
    </source>
</evidence>
<dbReference type="GO" id="GO:0008967">
    <property type="term" value="F:phosphoglycolate phosphatase activity"/>
    <property type="evidence" value="ECO:0007669"/>
    <property type="project" value="UniProtKB-EC"/>
</dbReference>
<name>A0A9D2B0X1_9GAMM</name>
<dbReference type="InterPro" id="IPR041492">
    <property type="entry name" value="HAD_2"/>
</dbReference>
<dbReference type="NCBIfam" id="TIGR01549">
    <property type="entry name" value="HAD-SF-IA-v1"/>
    <property type="match status" value="1"/>
</dbReference>
<dbReference type="EMBL" id="DXEV01000051">
    <property type="protein sequence ID" value="HIX56381.1"/>
    <property type="molecule type" value="Genomic_DNA"/>
</dbReference>
<dbReference type="Proteomes" id="UP000886829">
    <property type="component" value="Unassembled WGS sequence"/>
</dbReference>
<dbReference type="GO" id="GO:0006281">
    <property type="term" value="P:DNA repair"/>
    <property type="evidence" value="ECO:0007669"/>
    <property type="project" value="TreeGrafter"/>
</dbReference>
<dbReference type="NCBIfam" id="NF009695">
    <property type="entry name" value="PRK13222.1-2"/>
    <property type="match status" value="1"/>
</dbReference>
<dbReference type="InterPro" id="IPR036412">
    <property type="entry name" value="HAD-like_sf"/>
</dbReference>
<dbReference type="SFLD" id="SFLDS00003">
    <property type="entry name" value="Haloacid_Dehalogenase"/>
    <property type="match status" value="1"/>
</dbReference>
<dbReference type="InterPro" id="IPR050155">
    <property type="entry name" value="HAD-like_hydrolase_sf"/>
</dbReference>
<gene>
    <name evidence="5" type="ORF">H9850_02795</name>
</gene>
<dbReference type="FunFam" id="3.40.50.1000:FF:000022">
    <property type="entry name" value="Phosphoglycolate phosphatase"/>
    <property type="match status" value="1"/>
</dbReference>
<dbReference type="EC" id="3.1.3.18" evidence="4"/>